<dbReference type="Pfam" id="PF01053">
    <property type="entry name" value="Cys_Met_Meta_PP"/>
    <property type="match status" value="1"/>
</dbReference>
<keyword evidence="3 4" id="KW-0663">Pyridoxal phosphate</keyword>
<dbReference type="SUPFAM" id="SSF53383">
    <property type="entry name" value="PLP-dependent transferases"/>
    <property type="match status" value="1"/>
</dbReference>
<feature type="modified residue" description="N6-(pyridoxal phosphate)lysine" evidence="4">
    <location>
        <position position="200"/>
    </location>
</feature>
<gene>
    <name evidence="6" type="ORF">SAMN04488111_0764</name>
</gene>
<dbReference type="Gene3D" id="3.40.640.10">
    <property type="entry name" value="Type I PLP-dependent aspartate aminotransferase-like (Major domain)"/>
    <property type="match status" value="1"/>
</dbReference>
<dbReference type="GO" id="GO:0019343">
    <property type="term" value="P:cysteine biosynthetic process via cystathionine"/>
    <property type="evidence" value="ECO:0007669"/>
    <property type="project" value="TreeGrafter"/>
</dbReference>
<dbReference type="InterPro" id="IPR015424">
    <property type="entry name" value="PyrdxlP-dep_Trfase"/>
</dbReference>
<evidence type="ECO:0000313" key="7">
    <source>
        <dbReference type="Proteomes" id="UP000198412"/>
    </source>
</evidence>
<evidence type="ECO:0000256" key="2">
    <source>
        <dbReference type="ARBA" id="ARBA00009077"/>
    </source>
</evidence>
<dbReference type="InterPro" id="IPR015422">
    <property type="entry name" value="PyrdxlP-dep_Trfase_small"/>
</dbReference>
<name>A0A238VPP7_9FLAO</name>
<proteinExistence type="inferred from homology"/>
<dbReference type="EMBL" id="FZNX01000001">
    <property type="protein sequence ID" value="SNR35753.1"/>
    <property type="molecule type" value="Genomic_DNA"/>
</dbReference>
<dbReference type="InterPro" id="IPR054542">
    <property type="entry name" value="Cys_met_metab_PP"/>
</dbReference>
<dbReference type="GO" id="GO:0004123">
    <property type="term" value="F:cystathionine gamma-lyase activity"/>
    <property type="evidence" value="ECO:0007669"/>
    <property type="project" value="TreeGrafter"/>
</dbReference>
<dbReference type="RefSeq" id="WP_089377079.1">
    <property type="nucleotide sequence ID" value="NZ_FZNX01000001.1"/>
</dbReference>
<comment type="similarity">
    <text evidence="2 5">Belongs to the trans-sulfuration enzymes family.</text>
</comment>
<dbReference type="GO" id="GO:0019346">
    <property type="term" value="P:transsulfuration"/>
    <property type="evidence" value="ECO:0007669"/>
    <property type="project" value="InterPro"/>
</dbReference>
<dbReference type="FunFam" id="3.40.640.10:FF:000009">
    <property type="entry name" value="Cystathionine gamma-synthase homolog"/>
    <property type="match status" value="1"/>
</dbReference>
<dbReference type="InterPro" id="IPR015421">
    <property type="entry name" value="PyrdxlP-dep_Trfase_major"/>
</dbReference>
<dbReference type="PIRSF" id="PIRSF001434">
    <property type="entry name" value="CGS"/>
    <property type="match status" value="1"/>
</dbReference>
<reference evidence="7" key="1">
    <citation type="submission" date="2017-06" db="EMBL/GenBank/DDBJ databases">
        <authorList>
            <person name="Varghese N."/>
            <person name="Submissions S."/>
        </authorList>
    </citation>
    <scope>NUCLEOTIDE SEQUENCE [LARGE SCALE GENOMIC DNA]</scope>
    <source>
        <strain evidence="7">DSM 27993</strain>
    </source>
</reference>
<evidence type="ECO:0000256" key="5">
    <source>
        <dbReference type="RuleBase" id="RU362118"/>
    </source>
</evidence>
<dbReference type="GO" id="GO:0005737">
    <property type="term" value="C:cytoplasm"/>
    <property type="evidence" value="ECO:0007669"/>
    <property type="project" value="TreeGrafter"/>
</dbReference>
<dbReference type="GO" id="GO:0030170">
    <property type="term" value="F:pyridoxal phosphate binding"/>
    <property type="evidence" value="ECO:0007669"/>
    <property type="project" value="InterPro"/>
</dbReference>
<protein>
    <submittedName>
        <fullName evidence="6">Cystathionine gamma-synthase</fullName>
    </submittedName>
</protein>
<dbReference type="PROSITE" id="PS00868">
    <property type="entry name" value="CYS_MET_METAB_PP"/>
    <property type="match status" value="1"/>
</dbReference>
<comment type="cofactor">
    <cofactor evidence="1 5">
        <name>pyridoxal 5'-phosphate</name>
        <dbReference type="ChEBI" id="CHEBI:597326"/>
    </cofactor>
</comment>
<evidence type="ECO:0000256" key="4">
    <source>
        <dbReference type="PIRSR" id="PIRSR001434-2"/>
    </source>
</evidence>
<dbReference type="OrthoDB" id="9803729at2"/>
<dbReference type="InterPro" id="IPR000277">
    <property type="entry name" value="Cys/Met-Metab_PyrdxlP-dep_enz"/>
</dbReference>
<dbReference type="Gene3D" id="3.90.1150.10">
    <property type="entry name" value="Aspartate Aminotransferase, domain 1"/>
    <property type="match status" value="1"/>
</dbReference>
<evidence type="ECO:0000256" key="3">
    <source>
        <dbReference type="ARBA" id="ARBA00022898"/>
    </source>
</evidence>
<dbReference type="CDD" id="cd00614">
    <property type="entry name" value="CGS_like"/>
    <property type="match status" value="1"/>
</dbReference>
<dbReference type="PANTHER" id="PTHR11808:SF15">
    <property type="entry name" value="CYSTATHIONINE GAMMA-LYASE"/>
    <property type="match status" value="1"/>
</dbReference>
<sequence length="378" mass="41980">MKSKPKFATKAIKSVENHFEGSEPVSTPIYLSSTYKRKNDGSYTNDFVYSRGDNPNRSIVENSIAQLENAKYAFAFSSGMAAISAVLQSLKAGDHIILPDDIYYAIKKLMEQVFKRWDLTYTLVDMRNIKTVENALKPATSLIWIESPSNPQLKISDIKAISNLAHKNNALCCVDNTWATPVFQNPLELGADIVMHSSTKYFGGHSDVVGGAIVLNNENLAETIKSIQLLNGAVPSPFDCWLIARGIQTLHLRITKQAENAYNLAKYLENHPKIEKVLYPGLESHPQHLLAKEQQKNGYGAMLSVLVKGNLEESFKVSTKLEYFTSATSLGGVESLVEHRKSVEGPDSKTPDNLLRISVGIEHIEDLIADWKQALNNE</sequence>
<keyword evidence="7" id="KW-1185">Reference proteome</keyword>
<organism evidence="6 7">
    <name type="scientific">Lutibacter flavus</name>
    <dbReference type="NCBI Taxonomy" id="691689"/>
    <lineage>
        <taxon>Bacteria</taxon>
        <taxon>Pseudomonadati</taxon>
        <taxon>Bacteroidota</taxon>
        <taxon>Flavobacteriia</taxon>
        <taxon>Flavobacteriales</taxon>
        <taxon>Flavobacteriaceae</taxon>
        <taxon>Lutibacter</taxon>
    </lineage>
</organism>
<dbReference type="Proteomes" id="UP000198412">
    <property type="component" value="Unassembled WGS sequence"/>
</dbReference>
<evidence type="ECO:0000313" key="6">
    <source>
        <dbReference type="EMBL" id="SNR35753.1"/>
    </source>
</evidence>
<dbReference type="AlphaFoldDB" id="A0A238VPP7"/>
<accession>A0A238VPP7</accession>
<evidence type="ECO:0000256" key="1">
    <source>
        <dbReference type="ARBA" id="ARBA00001933"/>
    </source>
</evidence>
<dbReference type="PANTHER" id="PTHR11808">
    <property type="entry name" value="TRANS-SULFURATION ENZYME FAMILY MEMBER"/>
    <property type="match status" value="1"/>
</dbReference>